<keyword evidence="8" id="KW-1185">Reference proteome</keyword>
<feature type="transmembrane region" description="Helical" evidence="5">
    <location>
        <begin position="75"/>
        <end position="97"/>
    </location>
</feature>
<keyword evidence="5" id="KW-0813">Transport</keyword>
<protein>
    <submittedName>
        <fullName evidence="7">ABC transporter permease subunit</fullName>
    </submittedName>
</protein>
<feature type="transmembrane region" description="Helical" evidence="5">
    <location>
        <begin position="342"/>
        <end position="360"/>
    </location>
</feature>
<evidence type="ECO:0000256" key="1">
    <source>
        <dbReference type="ARBA" id="ARBA00004141"/>
    </source>
</evidence>
<name>A0A848KYY1_9ACTN</name>
<keyword evidence="3 5" id="KW-1133">Transmembrane helix</keyword>
<proteinExistence type="inferred from homology"/>
<feature type="transmembrane region" description="Helical" evidence="5">
    <location>
        <begin position="21"/>
        <end position="41"/>
    </location>
</feature>
<feature type="transmembrane region" description="Helical" evidence="5">
    <location>
        <begin position="551"/>
        <end position="573"/>
    </location>
</feature>
<organism evidence="7 8">
    <name type="scientific">Gordonia asplenii</name>
    <dbReference type="NCBI Taxonomy" id="2725283"/>
    <lineage>
        <taxon>Bacteria</taxon>
        <taxon>Bacillati</taxon>
        <taxon>Actinomycetota</taxon>
        <taxon>Actinomycetes</taxon>
        <taxon>Mycobacteriales</taxon>
        <taxon>Gordoniaceae</taxon>
        <taxon>Gordonia</taxon>
    </lineage>
</organism>
<feature type="transmembrane region" description="Helical" evidence="5">
    <location>
        <begin position="417"/>
        <end position="442"/>
    </location>
</feature>
<dbReference type="PANTHER" id="PTHR42744">
    <property type="entry name" value="BINDING-PROTEIN-DEPENDENT TRANSPORT SYSTEMS INNER MEMBRANE COMPONENT"/>
    <property type="match status" value="1"/>
</dbReference>
<dbReference type="GO" id="GO:0055085">
    <property type="term" value="P:transmembrane transport"/>
    <property type="evidence" value="ECO:0007669"/>
    <property type="project" value="InterPro"/>
</dbReference>
<evidence type="ECO:0000259" key="6">
    <source>
        <dbReference type="PROSITE" id="PS50928"/>
    </source>
</evidence>
<comment type="subcellular location">
    <subcellularLocation>
        <location evidence="5">Cell membrane</location>
        <topology evidence="5">Multi-pass membrane protein</topology>
    </subcellularLocation>
    <subcellularLocation>
        <location evidence="1">Membrane</location>
        <topology evidence="1">Multi-pass membrane protein</topology>
    </subcellularLocation>
</comment>
<dbReference type="EMBL" id="JABBNB010000011">
    <property type="protein sequence ID" value="NMO02055.1"/>
    <property type="molecule type" value="Genomic_DNA"/>
</dbReference>
<evidence type="ECO:0000313" key="7">
    <source>
        <dbReference type="EMBL" id="NMO02055.1"/>
    </source>
</evidence>
<reference evidence="7 8" key="1">
    <citation type="submission" date="2020-04" db="EMBL/GenBank/DDBJ databases">
        <title>Gordonia sp. nov. TBRC 11910.</title>
        <authorList>
            <person name="Suriyachadkun C."/>
        </authorList>
    </citation>
    <scope>NUCLEOTIDE SEQUENCE [LARGE SCALE GENOMIC DNA]</scope>
    <source>
        <strain evidence="7 8">TBRC 11910</strain>
    </source>
</reference>
<dbReference type="SUPFAM" id="SSF161098">
    <property type="entry name" value="MetI-like"/>
    <property type="match status" value="2"/>
</dbReference>
<dbReference type="GO" id="GO:0005886">
    <property type="term" value="C:plasma membrane"/>
    <property type="evidence" value="ECO:0007669"/>
    <property type="project" value="UniProtKB-SubCell"/>
</dbReference>
<dbReference type="AlphaFoldDB" id="A0A848KYY1"/>
<dbReference type="InterPro" id="IPR035906">
    <property type="entry name" value="MetI-like_sf"/>
</dbReference>
<feature type="transmembrane region" description="Helical" evidence="5">
    <location>
        <begin position="247"/>
        <end position="267"/>
    </location>
</feature>
<gene>
    <name evidence="7" type="ORF">HH308_12610</name>
</gene>
<feature type="transmembrane region" description="Helical" evidence="5">
    <location>
        <begin position="448"/>
        <end position="472"/>
    </location>
</feature>
<evidence type="ECO:0000256" key="3">
    <source>
        <dbReference type="ARBA" id="ARBA00022989"/>
    </source>
</evidence>
<evidence type="ECO:0000256" key="2">
    <source>
        <dbReference type="ARBA" id="ARBA00022692"/>
    </source>
</evidence>
<feature type="domain" description="ABC transmembrane type-1" evidence="6">
    <location>
        <begin position="383"/>
        <end position="572"/>
    </location>
</feature>
<feature type="transmembrane region" description="Helical" evidence="5">
    <location>
        <begin position="189"/>
        <end position="213"/>
    </location>
</feature>
<evidence type="ECO:0000256" key="5">
    <source>
        <dbReference type="RuleBase" id="RU363032"/>
    </source>
</evidence>
<dbReference type="Proteomes" id="UP000550729">
    <property type="component" value="Unassembled WGS sequence"/>
</dbReference>
<dbReference type="Gene3D" id="1.10.3720.10">
    <property type="entry name" value="MetI-like"/>
    <property type="match status" value="2"/>
</dbReference>
<dbReference type="InterPro" id="IPR000515">
    <property type="entry name" value="MetI-like"/>
</dbReference>
<feature type="transmembrane region" description="Helical" evidence="5">
    <location>
        <begin position="493"/>
        <end position="514"/>
    </location>
</feature>
<comment type="similarity">
    <text evidence="5">Belongs to the binding-protein-dependent transport system permease family.</text>
</comment>
<dbReference type="Pfam" id="PF00528">
    <property type="entry name" value="BPD_transp_1"/>
    <property type="match status" value="2"/>
</dbReference>
<keyword evidence="2 5" id="KW-0812">Transmembrane</keyword>
<accession>A0A848KYY1</accession>
<feature type="transmembrane region" description="Helical" evidence="5">
    <location>
        <begin position="372"/>
        <end position="405"/>
    </location>
</feature>
<comment type="caution">
    <text evidence="7">The sequence shown here is derived from an EMBL/GenBank/DDBJ whole genome shotgun (WGS) entry which is preliminary data.</text>
</comment>
<dbReference type="PANTHER" id="PTHR42744:SF1">
    <property type="entry name" value="BINDING-PROTEIN-DEPENDENT TRANSPORT SYSTEMS INNER MEMBRANE COMPONENT"/>
    <property type="match status" value="1"/>
</dbReference>
<sequence>MTVVDTRRRLTSPEAVRERSGGVAADILILVGAIALIWVIVRISQGMNASVNLSNAPTSIDTNPAKLPYYAARSLLRMFIGLGLSLIFTFVYATIAARSRRARIVLLPVLDILQSVPILGFLSITVTMFIALFPGSELGLESAAIFAIFTSQAWNMTFAFYQSLTSQPRDLTEAAVNLRLSRWQRFWRLDVPSGMIPLVWNSMMSFGGAWFFLTASEAVSVSGKSFALPGIGAYVASASSEGDLGDVWWAIITMIIVVVVVNFAFWSPLTAWAERFRVENSASGREPKSLVLNLLRRSHAAGLANRLLDPVTDVCDRAFGVLGGRTGPPPVVHAQRRRIADVLFALAVAALLGYTLYRIVEVILGDVGLHEVGYTVLLGCATMARIVVVMIVCTAIWVPIGVLIGLNPKLSRMLQPVIQVCASFPANFLFPIVTAVFLALHIGLDVGGIVLMALGTQWYILFNVIAGASAIPNDLLEASADMRLSRSLRWRKVLLPAIFASYVTGGITAAGGAWNASIVAEIITYNGQTYNAHGLGNYIAQWTASTAPDHWAHLLLGICVMCAFVVATNAVFWRRLYALAERRYTL</sequence>
<dbReference type="RefSeq" id="WP_170194558.1">
    <property type="nucleotide sequence ID" value="NZ_JABBNB010000011.1"/>
</dbReference>
<keyword evidence="4 5" id="KW-0472">Membrane</keyword>
<dbReference type="CDD" id="cd06261">
    <property type="entry name" value="TM_PBP2"/>
    <property type="match status" value="2"/>
</dbReference>
<dbReference type="PROSITE" id="PS50928">
    <property type="entry name" value="ABC_TM1"/>
    <property type="match status" value="2"/>
</dbReference>
<feature type="transmembrane region" description="Helical" evidence="5">
    <location>
        <begin position="143"/>
        <end position="161"/>
    </location>
</feature>
<evidence type="ECO:0000313" key="8">
    <source>
        <dbReference type="Proteomes" id="UP000550729"/>
    </source>
</evidence>
<evidence type="ECO:0000256" key="4">
    <source>
        <dbReference type="ARBA" id="ARBA00023136"/>
    </source>
</evidence>
<feature type="transmembrane region" description="Helical" evidence="5">
    <location>
        <begin position="104"/>
        <end position="131"/>
    </location>
</feature>
<feature type="domain" description="ABC transmembrane type-1" evidence="6">
    <location>
        <begin position="71"/>
        <end position="265"/>
    </location>
</feature>